<evidence type="ECO:0000313" key="1">
    <source>
        <dbReference type="EMBL" id="MFE5983507.1"/>
    </source>
</evidence>
<gene>
    <name evidence="1" type="ORF">ACFQ63_27865</name>
</gene>
<comment type="caution">
    <text evidence="1">The sequence shown here is derived from an EMBL/GenBank/DDBJ whole genome shotgun (WGS) entry which is preliminary data.</text>
</comment>
<accession>A0ABW6J0S4</accession>
<protein>
    <submittedName>
        <fullName evidence="1">Uncharacterized protein</fullName>
    </submittedName>
</protein>
<evidence type="ECO:0000313" key="2">
    <source>
        <dbReference type="Proteomes" id="UP001600424"/>
    </source>
</evidence>
<dbReference type="RefSeq" id="WP_386249219.1">
    <property type="nucleotide sequence ID" value="NZ_JBHTRV010000024.1"/>
</dbReference>
<organism evidence="1 2">
    <name type="scientific">Streptomyces wedmorensis</name>
    <dbReference type="NCBI Taxonomy" id="43759"/>
    <lineage>
        <taxon>Bacteria</taxon>
        <taxon>Bacillati</taxon>
        <taxon>Actinomycetota</taxon>
        <taxon>Actinomycetes</taxon>
        <taxon>Kitasatosporales</taxon>
        <taxon>Streptomycetaceae</taxon>
        <taxon>Streptomyces</taxon>
    </lineage>
</organism>
<dbReference type="EMBL" id="JBHTRV010000024">
    <property type="protein sequence ID" value="MFE5983507.1"/>
    <property type="molecule type" value="Genomic_DNA"/>
</dbReference>
<sequence length="42" mass="4332">MIARARQVPEVGADLQEFAVSVDGGDAYGPVDGEVVPLKSGM</sequence>
<dbReference type="Proteomes" id="UP001600424">
    <property type="component" value="Unassembled WGS sequence"/>
</dbReference>
<keyword evidence="2" id="KW-1185">Reference proteome</keyword>
<reference evidence="1 2" key="1">
    <citation type="submission" date="2024-09" db="EMBL/GenBank/DDBJ databases">
        <title>The Natural Products Discovery Center: Release of the First 8490 Sequenced Strains for Exploring Actinobacteria Biosynthetic Diversity.</title>
        <authorList>
            <person name="Kalkreuter E."/>
            <person name="Kautsar S.A."/>
            <person name="Yang D."/>
            <person name="Bader C.D."/>
            <person name="Teijaro C.N."/>
            <person name="Fluegel L."/>
            <person name="Davis C.M."/>
            <person name="Simpson J.R."/>
            <person name="Lauterbach L."/>
            <person name="Steele A.D."/>
            <person name="Gui C."/>
            <person name="Meng S."/>
            <person name="Li G."/>
            <person name="Viehrig K."/>
            <person name="Ye F."/>
            <person name="Su P."/>
            <person name="Kiefer A.F."/>
            <person name="Nichols A."/>
            <person name="Cepeda A.J."/>
            <person name="Yan W."/>
            <person name="Fan B."/>
            <person name="Jiang Y."/>
            <person name="Adhikari A."/>
            <person name="Zheng C.-J."/>
            <person name="Schuster L."/>
            <person name="Cowan T.M."/>
            <person name="Smanski M.J."/>
            <person name="Chevrette M.G."/>
            <person name="De Carvalho L.P.S."/>
            <person name="Shen B."/>
        </authorList>
    </citation>
    <scope>NUCLEOTIDE SEQUENCE [LARGE SCALE GENOMIC DNA]</scope>
    <source>
        <strain evidence="1 2">NPDC056472</strain>
    </source>
</reference>
<name>A0ABW6J0S4_STRWE</name>
<proteinExistence type="predicted"/>